<dbReference type="GeneID" id="301460246"/>
<evidence type="ECO:0000313" key="2">
    <source>
        <dbReference type="Proteomes" id="UP000014605"/>
    </source>
</evidence>
<organism evidence="1 2">
    <name type="scientific">Treponema vincentii F0403</name>
    <dbReference type="NCBI Taxonomy" id="1125702"/>
    <lineage>
        <taxon>Bacteria</taxon>
        <taxon>Pseudomonadati</taxon>
        <taxon>Spirochaetota</taxon>
        <taxon>Spirochaetia</taxon>
        <taxon>Spirochaetales</taxon>
        <taxon>Treponemataceae</taxon>
        <taxon>Treponema</taxon>
    </lineage>
</organism>
<dbReference type="PATRIC" id="fig|1125702.3.peg.20"/>
<keyword evidence="2" id="KW-1185">Reference proteome</keyword>
<sequence>MKTFYLKHPVSLGERTITELTLQDPHVRHLMRTDAYGVNTIAADVALCSALSGESEALLANLHIEDWALIRVELQKIYAVFFGVKAEMENNADEQNPTKAAD</sequence>
<dbReference type="InterPro" id="IPR019289">
    <property type="entry name" value="Phage_tail_E/E"/>
</dbReference>
<dbReference type="Proteomes" id="UP000014605">
    <property type="component" value="Unassembled WGS sequence"/>
</dbReference>
<protein>
    <recommendedName>
        <fullName evidence="3">Phage tail assembly protein</fullName>
    </recommendedName>
</protein>
<proteinExistence type="predicted"/>
<evidence type="ECO:0000313" key="1">
    <source>
        <dbReference type="EMBL" id="EPF47761.1"/>
    </source>
</evidence>
<dbReference type="EMBL" id="ATFC01000001">
    <property type="protein sequence ID" value="EPF47761.1"/>
    <property type="molecule type" value="Genomic_DNA"/>
</dbReference>
<comment type="caution">
    <text evidence="1">The sequence shown here is derived from an EMBL/GenBank/DDBJ whole genome shotgun (WGS) entry which is preliminary data.</text>
</comment>
<name>S3LE51_9SPIR</name>
<dbReference type="RefSeq" id="WP_016517668.1">
    <property type="nucleotide sequence ID" value="NZ_KE332512.1"/>
</dbReference>
<accession>S3LE51</accession>
<dbReference type="HOGENOM" id="CLU_2276227_0_0_12"/>
<reference evidence="1 2" key="1">
    <citation type="submission" date="2013-04" db="EMBL/GenBank/DDBJ databases">
        <title>The Genome Sequence of Treponema vincentii F0403.</title>
        <authorList>
            <consortium name="The Broad Institute Genomics Platform"/>
            <person name="Earl A."/>
            <person name="Ward D."/>
            <person name="Feldgarden M."/>
            <person name="Gevers D."/>
            <person name="Leonetti C."/>
            <person name="Izard J."/>
            <person name="Walker B."/>
            <person name="Young S."/>
            <person name="Zeng Q."/>
            <person name="Gargeya S."/>
            <person name="Fitzgerald M."/>
            <person name="Haas B."/>
            <person name="Abouelleil A."/>
            <person name="Allen A.W."/>
            <person name="Alvarado L."/>
            <person name="Arachchi H.M."/>
            <person name="Berlin A.M."/>
            <person name="Chapman S.B."/>
            <person name="Gainer-Dewar J."/>
            <person name="Goldberg J."/>
            <person name="Griggs A."/>
            <person name="Gujja S."/>
            <person name="Hansen M."/>
            <person name="Howarth C."/>
            <person name="Imamovic A."/>
            <person name="Ireland A."/>
            <person name="Larimer J."/>
            <person name="McCowan C."/>
            <person name="Murphy C."/>
            <person name="Pearson M."/>
            <person name="Poon T.W."/>
            <person name="Priest M."/>
            <person name="Roberts A."/>
            <person name="Saif S."/>
            <person name="Shea T."/>
            <person name="Sisk P."/>
            <person name="Sykes S."/>
            <person name="Wortman J."/>
            <person name="Nusbaum C."/>
            <person name="Birren B."/>
        </authorList>
    </citation>
    <scope>NUCLEOTIDE SEQUENCE [LARGE SCALE GENOMIC DNA]</scope>
    <source>
        <strain evidence="1 2">F0403</strain>
    </source>
</reference>
<dbReference type="AlphaFoldDB" id="S3LE51"/>
<dbReference type="Pfam" id="PF10109">
    <property type="entry name" value="Phage_TAC_7"/>
    <property type="match status" value="1"/>
</dbReference>
<gene>
    <name evidence="1" type="ORF">HMPREF1222_00020</name>
</gene>
<evidence type="ECO:0008006" key="3">
    <source>
        <dbReference type="Google" id="ProtNLM"/>
    </source>
</evidence>